<organism evidence="1 2">
    <name type="scientific">Atlanticothrix silvestris CENA357</name>
    <dbReference type="NCBI Taxonomy" id="1725252"/>
    <lineage>
        <taxon>Bacteria</taxon>
        <taxon>Bacillati</taxon>
        <taxon>Cyanobacteriota</taxon>
        <taxon>Cyanophyceae</taxon>
        <taxon>Nostocales</taxon>
        <taxon>Nodulariaceae</taxon>
        <taxon>Atlanticothrix</taxon>
        <taxon>Atlanticothrix silvestris</taxon>
    </lineage>
</organism>
<name>A0A8J7L313_9CYAN</name>
<dbReference type="AlphaFoldDB" id="A0A8J7L313"/>
<accession>A0A8J7L313</accession>
<sequence length="58" mass="6798">MNTYQVERDEETITFTLLPFHSSALGQIKDHRFGISALHRPTVKVRVIAFQQQSPFFY</sequence>
<comment type="caution">
    <text evidence="1">The sequence shown here is derived from an EMBL/GenBank/DDBJ whole genome shotgun (WGS) entry which is preliminary data.</text>
</comment>
<reference evidence="1 2" key="1">
    <citation type="journal article" date="2021" name="Int. J. Syst. Evol. Microbiol.">
        <title>Amazonocrinis nigriterrae gen. nov., sp. nov., Atlanticothrix silvestris gen. nov., sp. nov. and Dendronalium phyllosphericum gen. nov., sp. nov., nostocacean cyanobacteria from Brazilian environments.</title>
        <authorList>
            <person name="Alvarenga D.O."/>
            <person name="Andreote A.P.D."/>
            <person name="Branco L.H.Z."/>
            <person name="Delbaje E."/>
            <person name="Cruz R.B."/>
            <person name="Varani A.M."/>
            <person name="Fiore M.F."/>
        </authorList>
    </citation>
    <scope>NUCLEOTIDE SEQUENCE [LARGE SCALE GENOMIC DNA]</scope>
    <source>
        <strain evidence="1 2">CENA357</strain>
    </source>
</reference>
<dbReference type="EMBL" id="JAECZB010000079">
    <property type="protein sequence ID" value="MBH8554630.1"/>
    <property type="molecule type" value="Genomic_DNA"/>
</dbReference>
<dbReference type="Proteomes" id="UP000599391">
    <property type="component" value="Unassembled WGS sequence"/>
</dbReference>
<evidence type="ECO:0000313" key="1">
    <source>
        <dbReference type="EMBL" id="MBH8554630.1"/>
    </source>
</evidence>
<keyword evidence="2" id="KW-1185">Reference proteome</keyword>
<gene>
    <name evidence="1" type="ORF">I8751_20165</name>
</gene>
<proteinExistence type="predicted"/>
<evidence type="ECO:0000313" key="2">
    <source>
        <dbReference type="Proteomes" id="UP000599391"/>
    </source>
</evidence>
<protein>
    <submittedName>
        <fullName evidence="1">Uncharacterized protein</fullName>
    </submittedName>
</protein>
<dbReference type="RefSeq" id="WP_214440868.1">
    <property type="nucleotide sequence ID" value="NZ_JAECZB010000079.1"/>
</dbReference>